<feature type="transmembrane region" description="Helical" evidence="6">
    <location>
        <begin position="284"/>
        <end position="305"/>
    </location>
</feature>
<feature type="region of interest" description="Disordered" evidence="5">
    <location>
        <begin position="633"/>
        <end position="668"/>
    </location>
</feature>
<dbReference type="InterPro" id="IPR036259">
    <property type="entry name" value="MFS_trans_sf"/>
</dbReference>
<comment type="caution">
    <text evidence="8">The sequence shown here is derived from an EMBL/GenBank/DDBJ whole genome shotgun (WGS) entry which is preliminary data.</text>
</comment>
<feature type="transmembrane region" description="Helical" evidence="6">
    <location>
        <begin position="221"/>
        <end position="242"/>
    </location>
</feature>
<evidence type="ECO:0000256" key="6">
    <source>
        <dbReference type="SAM" id="Phobius"/>
    </source>
</evidence>
<feature type="transmembrane region" description="Helical" evidence="6">
    <location>
        <begin position="128"/>
        <end position="153"/>
    </location>
</feature>
<dbReference type="EMBL" id="JADCUA010000028">
    <property type="protein sequence ID" value="KAH9830919.1"/>
    <property type="molecule type" value="Genomic_DNA"/>
</dbReference>
<dbReference type="InterPro" id="IPR020846">
    <property type="entry name" value="MFS_dom"/>
</dbReference>
<dbReference type="GeneID" id="72005726"/>
<organism evidence="8 9">
    <name type="scientific">Rhodofomes roseus</name>
    <dbReference type="NCBI Taxonomy" id="34475"/>
    <lineage>
        <taxon>Eukaryota</taxon>
        <taxon>Fungi</taxon>
        <taxon>Dikarya</taxon>
        <taxon>Basidiomycota</taxon>
        <taxon>Agaricomycotina</taxon>
        <taxon>Agaricomycetes</taxon>
        <taxon>Polyporales</taxon>
        <taxon>Rhodofomes</taxon>
    </lineage>
</organism>
<feature type="domain" description="Major facilitator superfamily (MFS) profile" evidence="7">
    <location>
        <begin position="131"/>
        <end position="618"/>
    </location>
</feature>
<dbReference type="PRINTS" id="PR01036">
    <property type="entry name" value="TCRTETB"/>
</dbReference>
<evidence type="ECO:0000256" key="1">
    <source>
        <dbReference type="ARBA" id="ARBA00004141"/>
    </source>
</evidence>
<feature type="region of interest" description="Disordered" evidence="5">
    <location>
        <begin position="85"/>
        <end position="119"/>
    </location>
</feature>
<dbReference type="InterPro" id="IPR011701">
    <property type="entry name" value="MFS"/>
</dbReference>
<evidence type="ECO:0000256" key="2">
    <source>
        <dbReference type="ARBA" id="ARBA00022692"/>
    </source>
</evidence>
<keyword evidence="9" id="KW-1185">Reference proteome</keyword>
<evidence type="ECO:0000313" key="8">
    <source>
        <dbReference type="EMBL" id="KAH9830919.1"/>
    </source>
</evidence>
<protein>
    <submittedName>
        <fullName evidence="8">MFS general substrate transporter</fullName>
    </submittedName>
</protein>
<accession>A0ABQ8K2E4</accession>
<dbReference type="Gene3D" id="1.20.1720.10">
    <property type="entry name" value="Multidrug resistance protein D"/>
    <property type="match status" value="1"/>
</dbReference>
<dbReference type="Gene3D" id="1.20.1250.20">
    <property type="entry name" value="MFS general substrate transporter like domains"/>
    <property type="match status" value="1"/>
</dbReference>
<sequence>MPSSPDASQVLSATMRRWEWEEPVQQTLQPEAVGTSAGPLPPTRPTMASPRLALSSATMTSSQLRDPDVQDTVDVEEDPVVALPEATGAGGSHAPVPTSADPQTDAPQEHGDSPELTDQTNFLPTKQVIMVFLGMSIALMCSFLDQTIVATALASIEEDLNGGTIGAWVATAYLLTSLASTPLYGRWSDVFGRKVVMLFALAVFLVFSLACALARTMIQLIVFRALQGIGGGAIITMTLIIISDIVSLKDRGKFMGINESIIALSNGIGPILGGVISEYTTWRWVFYLNLPLASLAIVTCALLLPQKKVHGDMRKKLLQIDYVGSLLTVISSVLLLLGLNWGGVSYGWVSAPVLVTLILGVITYVLFLVWEAKMAKFPIVPVFIFRHKTVAGVFIATLMNGTTFFSLLYYVPQYLQLVRGMSPTRSSLLLLPFLAPIAFCVFICGQITARTGHYRYMIIAGYSLWTVAQGLQCTIHQHSSEAKIIGSLLMAGIAAGMTFQTTLLAAQAAVSRQQMAVVTAVRNYLRLFGSCIALGVCSSLINNSLREAAQSVGLTAQQIAVLLNDPTSIKKDSVGISESALTVIVNGYAEGFRGVFYLTVAATGIGWLAAVFLIQQHELSRADDKLLKQAAKETRVKEKLEKGEVEQDPEKGGMEAEAEADAEKKEKS</sequence>
<feature type="transmembrane region" description="Helical" evidence="6">
    <location>
        <begin position="390"/>
        <end position="410"/>
    </location>
</feature>
<evidence type="ECO:0000259" key="7">
    <source>
        <dbReference type="PROSITE" id="PS50850"/>
    </source>
</evidence>
<evidence type="ECO:0000256" key="4">
    <source>
        <dbReference type="ARBA" id="ARBA00023136"/>
    </source>
</evidence>
<feature type="transmembrane region" description="Helical" evidence="6">
    <location>
        <begin position="430"/>
        <end position="449"/>
    </location>
</feature>
<evidence type="ECO:0000256" key="5">
    <source>
        <dbReference type="SAM" id="MobiDB-lite"/>
    </source>
</evidence>
<dbReference type="PANTHER" id="PTHR23501">
    <property type="entry name" value="MAJOR FACILITATOR SUPERFAMILY"/>
    <property type="match status" value="1"/>
</dbReference>
<feature type="transmembrane region" description="Helical" evidence="6">
    <location>
        <begin position="196"/>
        <end position="215"/>
    </location>
</feature>
<keyword evidence="4 6" id="KW-0472">Membrane</keyword>
<proteinExistence type="predicted"/>
<keyword evidence="3 6" id="KW-1133">Transmembrane helix</keyword>
<evidence type="ECO:0000313" key="9">
    <source>
        <dbReference type="Proteomes" id="UP000814176"/>
    </source>
</evidence>
<dbReference type="SUPFAM" id="SSF103473">
    <property type="entry name" value="MFS general substrate transporter"/>
    <property type="match status" value="1"/>
</dbReference>
<comment type="subcellular location">
    <subcellularLocation>
        <location evidence="1">Membrane</location>
        <topology evidence="1">Multi-pass membrane protein</topology>
    </subcellularLocation>
</comment>
<feature type="transmembrane region" description="Helical" evidence="6">
    <location>
        <begin position="595"/>
        <end position="614"/>
    </location>
</feature>
<dbReference type="PROSITE" id="PS50850">
    <property type="entry name" value="MFS"/>
    <property type="match status" value="1"/>
</dbReference>
<feature type="transmembrane region" description="Helical" evidence="6">
    <location>
        <begin position="484"/>
        <end position="504"/>
    </location>
</feature>
<keyword evidence="2 6" id="KW-0812">Transmembrane</keyword>
<feature type="transmembrane region" description="Helical" evidence="6">
    <location>
        <begin position="254"/>
        <end position="272"/>
    </location>
</feature>
<dbReference type="Pfam" id="PF07690">
    <property type="entry name" value="MFS_1"/>
    <property type="match status" value="1"/>
</dbReference>
<feature type="compositionally biased region" description="Basic and acidic residues" evidence="5">
    <location>
        <begin position="633"/>
        <end position="654"/>
    </location>
</feature>
<dbReference type="Proteomes" id="UP000814176">
    <property type="component" value="Unassembled WGS sequence"/>
</dbReference>
<reference evidence="8 9" key="1">
    <citation type="journal article" date="2021" name="Environ. Microbiol.">
        <title>Gene family expansions and transcriptome signatures uncover fungal adaptations to wood decay.</title>
        <authorList>
            <person name="Hage H."/>
            <person name="Miyauchi S."/>
            <person name="Viragh M."/>
            <person name="Drula E."/>
            <person name="Min B."/>
            <person name="Chaduli D."/>
            <person name="Navarro D."/>
            <person name="Favel A."/>
            <person name="Norest M."/>
            <person name="Lesage-Meessen L."/>
            <person name="Balint B."/>
            <person name="Merenyi Z."/>
            <person name="de Eugenio L."/>
            <person name="Morin E."/>
            <person name="Martinez A.T."/>
            <person name="Baldrian P."/>
            <person name="Stursova M."/>
            <person name="Martinez M.J."/>
            <person name="Novotny C."/>
            <person name="Magnuson J.K."/>
            <person name="Spatafora J.W."/>
            <person name="Maurice S."/>
            <person name="Pangilinan J."/>
            <person name="Andreopoulos W."/>
            <person name="LaButti K."/>
            <person name="Hundley H."/>
            <person name="Na H."/>
            <person name="Kuo A."/>
            <person name="Barry K."/>
            <person name="Lipzen A."/>
            <person name="Henrissat B."/>
            <person name="Riley R."/>
            <person name="Ahrendt S."/>
            <person name="Nagy L.G."/>
            <person name="Grigoriev I.V."/>
            <person name="Martin F."/>
            <person name="Rosso M.N."/>
        </authorList>
    </citation>
    <scope>NUCLEOTIDE SEQUENCE [LARGE SCALE GENOMIC DNA]</scope>
    <source>
        <strain evidence="8 9">CIRM-BRFM 1785</strain>
    </source>
</reference>
<feature type="compositionally biased region" description="Polar residues" evidence="5">
    <location>
        <begin position="55"/>
        <end position="64"/>
    </location>
</feature>
<feature type="compositionally biased region" description="Polar residues" evidence="5">
    <location>
        <begin position="1"/>
        <end position="12"/>
    </location>
</feature>
<name>A0ABQ8K2E4_9APHY</name>
<gene>
    <name evidence="8" type="ORF">C8Q71DRAFT_783752</name>
</gene>
<feature type="transmembrane region" description="Helical" evidence="6">
    <location>
        <begin position="165"/>
        <end position="184"/>
    </location>
</feature>
<dbReference type="PANTHER" id="PTHR23501:SF189">
    <property type="entry name" value="DRUG TRANSPORTER, PUTATIVE (AFU_ORTHOLOGUE AFUA_4G03920)-RELATED"/>
    <property type="match status" value="1"/>
</dbReference>
<feature type="transmembrane region" description="Helical" evidence="6">
    <location>
        <begin position="317"/>
        <end position="339"/>
    </location>
</feature>
<dbReference type="RefSeq" id="XP_047774166.1">
    <property type="nucleotide sequence ID" value="XM_047924994.1"/>
</dbReference>
<feature type="region of interest" description="Disordered" evidence="5">
    <location>
        <begin position="1"/>
        <end position="73"/>
    </location>
</feature>
<dbReference type="CDD" id="cd17502">
    <property type="entry name" value="MFS_Azr1_MDR_like"/>
    <property type="match status" value="1"/>
</dbReference>
<evidence type="ECO:0000256" key="3">
    <source>
        <dbReference type="ARBA" id="ARBA00022989"/>
    </source>
</evidence>
<feature type="transmembrane region" description="Helical" evidence="6">
    <location>
        <begin position="345"/>
        <end position="370"/>
    </location>
</feature>